<gene>
    <name evidence="1" type="ORF">EZS27_040212</name>
</gene>
<protein>
    <recommendedName>
        <fullName evidence="2">SAM-dependent methyltransferase</fullName>
    </recommendedName>
</protein>
<evidence type="ECO:0000313" key="1">
    <source>
        <dbReference type="EMBL" id="KAA6308110.1"/>
    </source>
</evidence>
<accession>A0A5J4PGV4</accession>
<dbReference type="SUPFAM" id="SSF53335">
    <property type="entry name" value="S-adenosyl-L-methionine-dependent methyltransferases"/>
    <property type="match status" value="1"/>
</dbReference>
<sequence length="174" mass="19519">MQSRNGEAKIRFNRVRDMPLSAQTLQFIKEHWRDDVHALALQAGKYPEVNLSEAAVQIAGRQSIEEKIPSWYATEEIRYPRRLPLEQCSSEATARYKASLIKGESLADVTGGFGVDCAFLSANFCKAVYVEHQKELCELAAHNFPLLGLNHIAIENADAVSYLKKMGTVDCIYI</sequence>
<dbReference type="AlphaFoldDB" id="A0A5J4PGV4"/>
<dbReference type="InterPro" id="IPR029063">
    <property type="entry name" value="SAM-dependent_MTases_sf"/>
</dbReference>
<dbReference type="EMBL" id="SNRY01008698">
    <property type="protein sequence ID" value="KAA6308110.1"/>
    <property type="molecule type" value="Genomic_DNA"/>
</dbReference>
<reference evidence="1" key="1">
    <citation type="submission" date="2019-03" db="EMBL/GenBank/DDBJ databases">
        <title>Single cell metagenomics reveals metabolic interactions within the superorganism composed of flagellate Streblomastix strix and complex community of Bacteroidetes bacteria on its surface.</title>
        <authorList>
            <person name="Treitli S.C."/>
            <person name="Kolisko M."/>
            <person name="Husnik F."/>
            <person name="Keeling P."/>
            <person name="Hampl V."/>
        </authorList>
    </citation>
    <scope>NUCLEOTIDE SEQUENCE</scope>
    <source>
        <strain evidence="1">STM</strain>
    </source>
</reference>
<dbReference type="Gene3D" id="3.40.50.150">
    <property type="entry name" value="Vaccinia Virus protein VP39"/>
    <property type="match status" value="1"/>
</dbReference>
<dbReference type="Gene3D" id="1.10.10.1110">
    <property type="entry name" value="Methyltransferase PG1098, N-terminal domain"/>
    <property type="match status" value="1"/>
</dbReference>
<comment type="caution">
    <text evidence="1">The sequence shown here is derived from an EMBL/GenBank/DDBJ whole genome shotgun (WGS) entry which is preliminary data.</text>
</comment>
<organism evidence="1">
    <name type="scientific">termite gut metagenome</name>
    <dbReference type="NCBI Taxonomy" id="433724"/>
    <lineage>
        <taxon>unclassified sequences</taxon>
        <taxon>metagenomes</taxon>
        <taxon>organismal metagenomes</taxon>
    </lineage>
</organism>
<proteinExistence type="predicted"/>
<evidence type="ECO:0008006" key="2">
    <source>
        <dbReference type="Google" id="ProtNLM"/>
    </source>
</evidence>
<feature type="non-terminal residue" evidence="1">
    <location>
        <position position="174"/>
    </location>
</feature>
<name>A0A5J4PGV4_9ZZZZ</name>